<evidence type="ECO:0000256" key="1">
    <source>
        <dbReference type="ARBA" id="ARBA00004383"/>
    </source>
</evidence>
<protein>
    <submittedName>
        <fullName evidence="11">Energy transducer TonB</fullName>
    </submittedName>
</protein>
<organism evidence="11 12">
    <name type="scientific">Phocaeicola vulgatus</name>
    <name type="common">Bacteroides vulgatus</name>
    <dbReference type="NCBI Taxonomy" id="821"/>
    <lineage>
        <taxon>Bacteria</taxon>
        <taxon>Pseudomonadati</taxon>
        <taxon>Bacteroidota</taxon>
        <taxon>Bacteroidia</taxon>
        <taxon>Bacteroidales</taxon>
        <taxon>Bacteroidaceae</taxon>
        <taxon>Phocaeicola</taxon>
    </lineage>
</organism>
<evidence type="ECO:0000256" key="8">
    <source>
        <dbReference type="ARBA" id="ARBA00022989"/>
    </source>
</evidence>
<dbReference type="GO" id="GO:0098797">
    <property type="term" value="C:plasma membrane protein complex"/>
    <property type="evidence" value="ECO:0007669"/>
    <property type="project" value="TreeGrafter"/>
</dbReference>
<evidence type="ECO:0000259" key="10">
    <source>
        <dbReference type="PROSITE" id="PS52015"/>
    </source>
</evidence>
<dbReference type="PROSITE" id="PS52015">
    <property type="entry name" value="TONB_CTD"/>
    <property type="match status" value="1"/>
</dbReference>
<name>A0A7K0JAE9_PHOVU</name>
<dbReference type="Gene3D" id="3.30.1150.10">
    <property type="match status" value="1"/>
</dbReference>
<comment type="subcellular location">
    <subcellularLocation>
        <location evidence="1">Cell inner membrane</location>
        <topology evidence="1">Single-pass membrane protein</topology>
        <orientation evidence="1">Periplasmic side</orientation>
    </subcellularLocation>
</comment>
<evidence type="ECO:0000256" key="6">
    <source>
        <dbReference type="ARBA" id="ARBA00022692"/>
    </source>
</evidence>
<evidence type="ECO:0000256" key="5">
    <source>
        <dbReference type="ARBA" id="ARBA00022519"/>
    </source>
</evidence>
<dbReference type="InterPro" id="IPR006260">
    <property type="entry name" value="TonB/TolA_C"/>
</dbReference>
<dbReference type="SUPFAM" id="SSF74653">
    <property type="entry name" value="TolA/TonB C-terminal domain"/>
    <property type="match status" value="1"/>
</dbReference>
<dbReference type="PROSITE" id="PS51257">
    <property type="entry name" value="PROKAR_LIPOPROTEIN"/>
    <property type="match status" value="1"/>
</dbReference>
<dbReference type="NCBIfam" id="TIGR01352">
    <property type="entry name" value="tonB_Cterm"/>
    <property type="match status" value="1"/>
</dbReference>
<keyword evidence="9" id="KW-0472">Membrane</keyword>
<keyword evidence="8" id="KW-1133">Transmembrane helix</keyword>
<dbReference type="GO" id="GO:0015031">
    <property type="term" value="P:protein transport"/>
    <property type="evidence" value="ECO:0007669"/>
    <property type="project" value="UniProtKB-KW"/>
</dbReference>
<evidence type="ECO:0000256" key="2">
    <source>
        <dbReference type="ARBA" id="ARBA00006555"/>
    </source>
</evidence>
<proteinExistence type="inferred from homology"/>
<keyword evidence="7" id="KW-0653">Protein transport</keyword>
<keyword evidence="5" id="KW-0997">Cell inner membrane</keyword>
<dbReference type="PANTHER" id="PTHR33446">
    <property type="entry name" value="PROTEIN TONB-RELATED"/>
    <property type="match status" value="1"/>
</dbReference>
<accession>A0A7K0JAE9</accession>
<dbReference type="GO" id="GO:0055085">
    <property type="term" value="P:transmembrane transport"/>
    <property type="evidence" value="ECO:0007669"/>
    <property type="project" value="InterPro"/>
</dbReference>
<keyword evidence="4" id="KW-1003">Cell membrane</keyword>
<keyword evidence="3" id="KW-0813">Transport</keyword>
<dbReference type="PANTHER" id="PTHR33446:SF2">
    <property type="entry name" value="PROTEIN TONB"/>
    <property type="match status" value="1"/>
</dbReference>
<dbReference type="Pfam" id="PF03544">
    <property type="entry name" value="TonB_C"/>
    <property type="match status" value="1"/>
</dbReference>
<evidence type="ECO:0000313" key="11">
    <source>
        <dbReference type="EMBL" id="MSS46949.1"/>
    </source>
</evidence>
<reference evidence="11 12" key="1">
    <citation type="submission" date="2019-09" db="EMBL/GenBank/DDBJ databases">
        <title>In-depth cultivation of the pig gut microbiome towards novel bacterial diversity and tailored functional studies.</title>
        <authorList>
            <person name="Wylensek D."/>
            <person name="Hitch T.C.A."/>
            <person name="Clavel T."/>
        </authorList>
    </citation>
    <scope>NUCLEOTIDE SEQUENCE [LARGE SCALE GENOMIC DNA]</scope>
    <source>
        <strain evidence="11 12">WCA-389-WT-3C</strain>
    </source>
</reference>
<evidence type="ECO:0000256" key="7">
    <source>
        <dbReference type="ARBA" id="ARBA00022927"/>
    </source>
</evidence>
<comment type="caution">
    <text evidence="11">The sequence shown here is derived from an EMBL/GenBank/DDBJ whole genome shotgun (WGS) entry which is preliminary data.</text>
</comment>
<feature type="domain" description="TonB C-terminal" evidence="10">
    <location>
        <begin position="89"/>
        <end position="185"/>
    </location>
</feature>
<sequence length="196" mass="21976">MFMRIRILHFILFSCLVIGCTSKSSKKGMVNFDSIQIVKPIAETIDVPNAETIHVNYETPVSIKYVPVVEEEKTDIYQIATDILPEFPKGNKAVLDFIYDNLQYPSEALEKKIQGKVVIQVVIDESGSITQPKILKSISPSLDKEALRIVSIMPKWKAGKLNGVPVKVKMAFPVIFKLPNDDNVLKTDSVIKSIEE</sequence>
<keyword evidence="6" id="KW-0812">Transmembrane</keyword>
<dbReference type="GO" id="GO:0031992">
    <property type="term" value="F:energy transducer activity"/>
    <property type="evidence" value="ECO:0007669"/>
    <property type="project" value="TreeGrafter"/>
</dbReference>
<evidence type="ECO:0000313" key="12">
    <source>
        <dbReference type="Proteomes" id="UP000460950"/>
    </source>
</evidence>
<evidence type="ECO:0000256" key="9">
    <source>
        <dbReference type="ARBA" id="ARBA00023136"/>
    </source>
</evidence>
<gene>
    <name evidence="11" type="ORF">FYJ30_00985</name>
</gene>
<dbReference type="AlphaFoldDB" id="A0A7K0JAE9"/>
<evidence type="ECO:0000256" key="3">
    <source>
        <dbReference type="ARBA" id="ARBA00022448"/>
    </source>
</evidence>
<dbReference type="InterPro" id="IPR051045">
    <property type="entry name" value="TonB-dependent_transducer"/>
</dbReference>
<dbReference type="Proteomes" id="UP000460950">
    <property type="component" value="Unassembled WGS sequence"/>
</dbReference>
<dbReference type="InterPro" id="IPR037682">
    <property type="entry name" value="TonB_C"/>
</dbReference>
<dbReference type="EMBL" id="VULU01000001">
    <property type="protein sequence ID" value="MSS46949.1"/>
    <property type="molecule type" value="Genomic_DNA"/>
</dbReference>
<evidence type="ECO:0000256" key="4">
    <source>
        <dbReference type="ARBA" id="ARBA00022475"/>
    </source>
</evidence>
<comment type="similarity">
    <text evidence="2">Belongs to the TonB family.</text>
</comment>